<evidence type="ECO:0000313" key="2">
    <source>
        <dbReference type="EMBL" id="MDO9709280.1"/>
    </source>
</evidence>
<name>A0ABT9DZG0_9PROT</name>
<organism evidence="2 3">
    <name type="scientific">Paracraurococcus lichenis</name>
    <dbReference type="NCBI Taxonomy" id="3064888"/>
    <lineage>
        <taxon>Bacteria</taxon>
        <taxon>Pseudomonadati</taxon>
        <taxon>Pseudomonadota</taxon>
        <taxon>Alphaproteobacteria</taxon>
        <taxon>Acetobacterales</taxon>
        <taxon>Roseomonadaceae</taxon>
        <taxon>Paracraurococcus</taxon>
    </lineage>
</organism>
<reference evidence="2 3" key="1">
    <citation type="submission" date="2023-08" db="EMBL/GenBank/DDBJ databases">
        <title>The draft genome sequence of Paracraurococcus sp. LOR1-02.</title>
        <authorList>
            <person name="Kingkaew E."/>
            <person name="Tanasupawat S."/>
        </authorList>
    </citation>
    <scope>NUCLEOTIDE SEQUENCE [LARGE SCALE GENOMIC DNA]</scope>
    <source>
        <strain evidence="2 3">LOR1-02</strain>
    </source>
</reference>
<dbReference type="Pfam" id="PF08241">
    <property type="entry name" value="Methyltransf_11"/>
    <property type="match status" value="1"/>
</dbReference>
<dbReference type="InterPro" id="IPR013216">
    <property type="entry name" value="Methyltransf_11"/>
</dbReference>
<sequence length="268" mass="27959">MAGDAGFTGSIPEIYDRCLGPGMFGPHAAAVAHRLADLQAGAVLEVAAGTGIATEVLAAALPPTVAITATDLNQAMLDHAARKPGLARVAFRPADAQDLPFPDASFDAVVCQFGAMFYPDRRRAHAEARRVLKPGGRYLLSLWDRLDLNPVAALVQEVVAALWPADPPGFIGRTPFGHHDPAVLRADLAAAGFGEIRIESVPATWPAPSPHAPAMGYCQGSPLRTELEARDPAGPARATEAAARAIAARYGEGATETPIQALIAEARA</sequence>
<accession>A0ABT9DZG0</accession>
<dbReference type="EC" id="2.1.1.-" evidence="2"/>
<keyword evidence="2" id="KW-0489">Methyltransferase</keyword>
<dbReference type="CDD" id="cd02440">
    <property type="entry name" value="AdoMet_MTases"/>
    <property type="match status" value="1"/>
</dbReference>
<evidence type="ECO:0000313" key="3">
    <source>
        <dbReference type="Proteomes" id="UP001243009"/>
    </source>
</evidence>
<dbReference type="PANTHER" id="PTHR43591:SF24">
    <property type="entry name" value="2-METHOXY-6-POLYPRENYL-1,4-BENZOQUINOL METHYLASE, MITOCHONDRIAL"/>
    <property type="match status" value="1"/>
</dbReference>
<dbReference type="SUPFAM" id="SSF53335">
    <property type="entry name" value="S-adenosyl-L-methionine-dependent methyltransferases"/>
    <property type="match status" value="1"/>
</dbReference>
<dbReference type="InterPro" id="IPR029063">
    <property type="entry name" value="SAM-dependent_MTases_sf"/>
</dbReference>
<feature type="domain" description="Methyltransferase type 11" evidence="1">
    <location>
        <begin position="44"/>
        <end position="139"/>
    </location>
</feature>
<keyword evidence="3" id="KW-1185">Reference proteome</keyword>
<comment type="caution">
    <text evidence="2">The sequence shown here is derived from an EMBL/GenBank/DDBJ whole genome shotgun (WGS) entry which is preliminary data.</text>
</comment>
<proteinExistence type="predicted"/>
<dbReference type="GO" id="GO:0032259">
    <property type="term" value="P:methylation"/>
    <property type="evidence" value="ECO:0007669"/>
    <property type="project" value="UniProtKB-KW"/>
</dbReference>
<gene>
    <name evidence="2" type="ORF">Q7A36_13090</name>
</gene>
<dbReference type="PANTHER" id="PTHR43591">
    <property type="entry name" value="METHYLTRANSFERASE"/>
    <property type="match status" value="1"/>
</dbReference>
<dbReference type="EMBL" id="JAUTWS010000011">
    <property type="protein sequence ID" value="MDO9709280.1"/>
    <property type="molecule type" value="Genomic_DNA"/>
</dbReference>
<dbReference type="GO" id="GO:0008168">
    <property type="term" value="F:methyltransferase activity"/>
    <property type="evidence" value="ECO:0007669"/>
    <property type="project" value="UniProtKB-KW"/>
</dbReference>
<evidence type="ECO:0000259" key="1">
    <source>
        <dbReference type="Pfam" id="PF08241"/>
    </source>
</evidence>
<dbReference type="Gene3D" id="3.40.50.150">
    <property type="entry name" value="Vaccinia Virus protein VP39"/>
    <property type="match status" value="1"/>
</dbReference>
<protein>
    <submittedName>
        <fullName evidence="2">Class I SAM-dependent methyltransferase</fullName>
        <ecNumber evidence="2">2.1.1.-</ecNumber>
    </submittedName>
</protein>
<dbReference type="RefSeq" id="WP_305104148.1">
    <property type="nucleotide sequence ID" value="NZ_JAUTWS010000011.1"/>
</dbReference>
<dbReference type="Proteomes" id="UP001243009">
    <property type="component" value="Unassembled WGS sequence"/>
</dbReference>
<keyword evidence="2" id="KW-0808">Transferase</keyword>